<sequence length="584" mass="65689">MAPEILRYGFDNSEGNLVMVSKEKKRFYDNFSRKELQNMCKQYGLPANKSHSDLEKSLITYLEEGINGSICNLQKTSQSKCNVSSINNRKAQRKTSQERFFSSSKDNFVEVMPQTKCRDKDDSSCPAENSLASAIESSPNVRFSSFEFYVRSEEGINLYVDLNSSPSDWTQRFKNEVHICENVQNNKCRSLHEDLGHLKEGGKEMRNSFWNIDAGEIKEGQIETRCSPNSKVSQNDHSELNEPENFETLTRFTIQPCTASVDVLEKSKEDQTPKSSEFNSTAHDNIVSVADSCAKDGGTVVLDSDVIGAHLTKSVCDSAVNSISDDPLIPERLDHLNSNVSQHENTFLQNGCSDADPTVIYTGCSVSGSIDMQSSEVASCNKDASCSRCENSGLMSGFDTKNNTETEKTRLANLSEPDPNSYKKHLPALDEEREKSNILKETESSECSQFSKSSRKTCLSSHTLDTRGLQKRRIETDQSSYGRASAMFFRSTKPITRKDFPRRSMRLKSKLVDKFCTTIFLAVFVCASFEKQAVSECTWATFVEFAIYVEANPVFQRQAYSVSYGETLKDIIRYQMVRKTGIFL</sequence>
<comment type="caution">
    <text evidence="1">The sequence shown here is derived from an EMBL/GenBank/DDBJ whole genome shotgun (WGS) entry which is preliminary data.</text>
</comment>
<organism evidence="1 2">
    <name type="scientific">Cannabis sativa</name>
    <name type="common">Hemp</name>
    <name type="synonym">Marijuana</name>
    <dbReference type="NCBI Taxonomy" id="3483"/>
    <lineage>
        <taxon>Eukaryota</taxon>
        <taxon>Viridiplantae</taxon>
        <taxon>Streptophyta</taxon>
        <taxon>Embryophyta</taxon>
        <taxon>Tracheophyta</taxon>
        <taxon>Spermatophyta</taxon>
        <taxon>Magnoliopsida</taxon>
        <taxon>eudicotyledons</taxon>
        <taxon>Gunneridae</taxon>
        <taxon>Pentapetalae</taxon>
        <taxon>rosids</taxon>
        <taxon>fabids</taxon>
        <taxon>Rosales</taxon>
        <taxon>Cannabaceae</taxon>
        <taxon>Cannabis</taxon>
    </lineage>
</organism>
<dbReference type="PANTHER" id="PTHR36376">
    <property type="entry name" value="OS09G0514700 PROTEIN"/>
    <property type="match status" value="1"/>
</dbReference>
<reference evidence="1 2" key="1">
    <citation type="journal article" date="2020" name="bioRxiv">
        <title>Sequence and annotation of 42 cannabis genomes reveals extensive copy number variation in cannabinoid synthesis and pathogen resistance genes.</title>
        <authorList>
            <person name="Mckernan K.J."/>
            <person name="Helbert Y."/>
            <person name="Kane L.T."/>
            <person name="Ebling H."/>
            <person name="Zhang L."/>
            <person name="Liu B."/>
            <person name="Eaton Z."/>
            <person name="Mclaughlin S."/>
            <person name="Kingan S."/>
            <person name="Baybayan P."/>
            <person name="Concepcion G."/>
            <person name="Jordan M."/>
            <person name="Riva A."/>
            <person name="Barbazuk W."/>
            <person name="Harkins T."/>
        </authorList>
    </citation>
    <scope>NUCLEOTIDE SEQUENCE [LARGE SCALE GENOMIC DNA]</scope>
    <source>
        <strain evidence="2">cv. Jamaican Lion 4</strain>
        <tissue evidence="1">Leaf</tissue>
    </source>
</reference>
<protein>
    <submittedName>
        <fullName evidence="1">Uncharacterized protein</fullName>
    </submittedName>
</protein>
<evidence type="ECO:0000313" key="2">
    <source>
        <dbReference type="Proteomes" id="UP000583929"/>
    </source>
</evidence>
<dbReference type="PANTHER" id="PTHR36376:SF1">
    <property type="entry name" value="OS09G0514700 PROTEIN"/>
    <property type="match status" value="1"/>
</dbReference>
<evidence type="ECO:0000313" key="1">
    <source>
        <dbReference type="EMBL" id="KAF4350237.1"/>
    </source>
</evidence>
<dbReference type="AlphaFoldDB" id="A0A7J6DVT7"/>
<keyword evidence="2" id="KW-1185">Reference proteome</keyword>
<dbReference type="Proteomes" id="UP000583929">
    <property type="component" value="Unassembled WGS sequence"/>
</dbReference>
<proteinExistence type="predicted"/>
<gene>
    <name evidence="1" type="ORF">G4B88_025786</name>
</gene>
<accession>A0A7J6DVT7</accession>
<dbReference type="EMBL" id="JAATIQ010000606">
    <property type="protein sequence ID" value="KAF4350237.1"/>
    <property type="molecule type" value="Genomic_DNA"/>
</dbReference>
<name>A0A7J6DVT7_CANSA</name>